<comment type="caution">
    <text evidence="1">The sequence shown here is derived from an EMBL/GenBank/DDBJ whole genome shotgun (WGS) entry which is preliminary data.</text>
</comment>
<organism evidence="1 2">
    <name type="scientific">Vitis vinifera</name>
    <name type="common">Grape</name>
    <dbReference type="NCBI Taxonomy" id="29760"/>
    <lineage>
        <taxon>Eukaryota</taxon>
        <taxon>Viridiplantae</taxon>
        <taxon>Streptophyta</taxon>
        <taxon>Embryophyta</taxon>
        <taxon>Tracheophyta</taxon>
        <taxon>Spermatophyta</taxon>
        <taxon>Magnoliopsida</taxon>
        <taxon>eudicotyledons</taxon>
        <taxon>Gunneridae</taxon>
        <taxon>Pentapetalae</taxon>
        <taxon>rosids</taxon>
        <taxon>Vitales</taxon>
        <taxon>Vitaceae</taxon>
        <taxon>Viteae</taxon>
        <taxon>Vitis</taxon>
    </lineage>
</organism>
<gene>
    <name evidence="1" type="ORF">CK203_111341</name>
</gene>
<dbReference type="EMBL" id="QGNW01002052">
    <property type="protein sequence ID" value="RVW25913.1"/>
    <property type="molecule type" value="Genomic_DNA"/>
</dbReference>
<name>A0A438CRX1_VITVI</name>
<proteinExistence type="predicted"/>
<protein>
    <submittedName>
        <fullName evidence="1">Uncharacterized protein</fullName>
    </submittedName>
</protein>
<evidence type="ECO:0000313" key="2">
    <source>
        <dbReference type="Proteomes" id="UP000288805"/>
    </source>
</evidence>
<dbReference type="AlphaFoldDB" id="A0A438CRX1"/>
<dbReference type="Proteomes" id="UP000288805">
    <property type="component" value="Unassembled WGS sequence"/>
</dbReference>
<sequence length="97" mass="11410">MVRGWPLLARKLRSLGVKLVVLPLWLLKLALPWEVWREEGWGWVFQSFEGRLWGWPLEGDLEWVEGVLNKRVGFRPVIKMPGWTSCGIRLEKWDVGI</sequence>
<accession>A0A438CRX1</accession>
<evidence type="ECO:0000313" key="1">
    <source>
        <dbReference type="EMBL" id="RVW25913.1"/>
    </source>
</evidence>
<reference evidence="1 2" key="1">
    <citation type="journal article" date="2018" name="PLoS Genet.">
        <title>Population sequencing reveals clonal diversity and ancestral inbreeding in the grapevine cultivar Chardonnay.</title>
        <authorList>
            <person name="Roach M.J."/>
            <person name="Johnson D.L."/>
            <person name="Bohlmann J."/>
            <person name="van Vuuren H.J."/>
            <person name="Jones S.J."/>
            <person name="Pretorius I.S."/>
            <person name="Schmidt S.A."/>
            <person name="Borneman A.R."/>
        </authorList>
    </citation>
    <scope>NUCLEOTIDE SEQUENCE [LARGE SCALE GENOMIC DNA]</scope>
    <source>
        <strain evidence="2">cv. Chardonnay</strain>
        <tissue evidence="1">Leaf</tissue>
    </source>
</reference>